<comment type="caution">
    <text evidence="2">The sequence shown here is derived from an EMBL/GenBank/DDBJ whole genome shotgun (WGS) entry which is preliminary data.</text>
</comment>
<evidence type="ECO:0000313" key="3">
    <source>
        <dbReference type="Proteomes" id="UP001143747"/>
    </source>
</evidence>
<evidence type="ECO:0000256" key="1">
    <source>
        <dbReference type="ARBA" id="ARBA00022679"/>
    </source>
</evidence>
<dbReference type="CDD" id="cd00683">
    <property type="entry name" value="Trans_IPPS_HH"/>
    <property type="match status" value="1"/>
</dbReference>
<protein>
    <submittedName>
        <fullName evidence="2">Phytoene/squalene synthase family protein</fullName>
    </submittedName>
</protein>
<name>A0A9Q4KUX7_9EURY</name>
<sequence length="286" mass="32723">MVSRTHFQIFRRGSTTYFTSTLFFPQAIREDVFVLYSFVRTADDYVDAVPQQGEEFWAFCDTYRRALAGEPSGDVVIDHFVELMQRIKIKPEWVDGFLDSMGRDLHQNTYETIADLESYLYGSSEVVGMMMARVMSLPEESLPAARALGKSMQFINFIRDIDEDLAMGRTYFPQEDLAVFGLSGLESSVTRNRPDAFSQFIEYQVERYLSWQKQADDGFSFIPPRLRIPVRTASDMYQWTAEKIRRDPFVVYDHKVKPSAGRIVARACATTLGVHLSPADCAGETE</sequence>
<dbReference type="InterPro" id="IPR008949">
    <property type="entry name" value="Isoprenoid_synthase_dom_sf"/>
</dbReference>
<keyword evidence="1" id="KW-0808">Transferase</keyword>
<keyword evidence="3" id="KW-1185">Reference proteome</keyword>
<dbReference type="GO" id="GO:0004311">
    <property type="term" value="F:geranylgeranyl diphosphate synthase activity"/>
    <property type="evidence" value="ECO:0007669"/>
    <property type="project" value="InterPro"/>
</dbReference>
<dbReference type="InterPro" id="IPR019845">
    <property type="entry name" value="Squalene/phytoene_synthase_CS"/>
</dbReference>
<proteinExistence type="predicted"/>
<dbReference type="Gene3D" id="1.10.600.10">
    <property type="entry name" value="Farnesyl Diphosphate Synthase"/>
    <property type="match status" value="1"/>
</dbReference>
<evidence type="ECO:0000313" key="2">
    <source>
        <dbReference type="EMBL" id="MDE4908843.1"/>
    </source>
</evidence>
<dbReference type="InterPro" id="IPR033904">
    <property type="entry name" value="Trans_IPPS_HH"/>
</dbReference>
<dbReference type="SFLD" id="SFLDG01018">
    <property type="entry name" value="Squalene/Phytoene_Synthase_Lik"/>
    <property type="match status" value="1"/>
</dbReference>
<dbReference type="Proteomes" id="UP001143747">
    <property type="component" value="Unassembled WGS sequence"/>
</dbReference>
<dbReference type="RefSeq" id="WP_274925454.1">
    <property type="nucleotide sequence ID" value="NZ_JAKELO010000002.1"/>
</dbReference>
<accession>A0A9Q4KUX7</accession>
<dbReference type="Pfam" id="PF00494">
    <property type="entry name" value="SQS_PSY"/>
    <property type="match status" value="1"/>
</dbReference>
<dbReference type="InterPro" id="IPR044843">
    <property type="entry name" value="Trans_IPPS_bact-type"/>
</dbReference>
<dbReference type="AlphaFoldDB" id="A0A9Q4KUX7"/>
<dbReference type="SFLD" id="SFLDS00005">
    <property type="entry name" value="Isoprenoid_Synthase_Type_I"/>
    <property type="match status" value="1"/>
</dbReference>
<gene>
    <name evidence="2" type="ORF">L0665_09510</name>
</gene>
<dbReference type="PROSITE" id="PS01045">
    <property type="entry name" value="SQUALEN_PHYTOEN_SYN_2"/>
    <property type="match status" value="1"/>
</dbReference>
<dbReference type="InterPro" id="IPR002060">
    <property type="entry name" value="Squ/phyt_synthse"/>
</dbReference>
<dbReference type="SFLD" id="SFLDG01212">
    <property type="entry name" value="Phytoene_synthase_like"/>
    <property type="match status" value="1"/>
</dbReference>
<dbReference type="PANTHER" id="PTHR31480">
    <property type="entry name" value="BIFUNCTIONAL LYCOPENE CYCLASE/PHYTOENE SYNTHASE"/>
    <property type="match status" value="1"/>
</dbReference>
<dbReference type="SUPFAM" id="SSF48576">
    <property type="entry name" value="Terpenoid synthases"/>
    <property type="match status" value="1"/>
</dbReference>
<dbReference type="EMBL" id="JAKELO010000002">
    <property type="protein sequence ID" value="MDE4908843.1"/>
    <property type="molecule type" value="Genomic_DNA"/>
</dbReference>
<organism evidence="2 3">
    <name type="scientific">Methanogenium marinum</name>
    <dbReference type="NCBI Taxonomy" id="348610"/>
    <lineage>
        <taxon>Archaea</taxon>
        <taxon>Methanobacteriati</taxon>
        <taxon>Methanobacteriota</taxon>
        <taxon>Stenosarchaea group</taxon>
        <taxon>Methanomicrobia</taxon>
        <taxon>Methanomicrobiales</taxon>
        <taxon>Methanomicrobiaceae</taxon>
        <taxon>Methanogenium</taxon>
    </lineage>
</organism>
<dbReference type="GO" id="GO:0008299">
    <property type="term" value="P:isoprenoid biosynthetic process"/>
    <property type="evidence" value="ECO:0007669"/>
    <property type="project" value="UniProtKB-ARBA"/>
</dbReference>
<reference evidence="2" key="1">
    <citation type="submission" date="2022-01" db="EMBL/GenBank/DDBJ databases">
        <title>Draft genome of Methanogenium marinum DSM 15558.</title>
        <authorList>
            <person name="Chen S.-C."/>
            <person name="You Y.-T."/>
        </authorList>
    </citation>
    <scope>NUCLEOTIDE SEQUENCE</scope>
    <source>
        <strain evidence="2">DSM 15558</strain>
    </source>
</reference>
<dbReference type="GO" id="GO:0051996">
    <property type="term" value="F:squalene synthase [NAD(P)H] activity"/>
    <property type="evidence" value="ECO:0007669"/>
    <property type="project" value="InterPro"/>
</dbReference>